<evidence type="ECO:0000256" key="1">
    <source>
        <dbReference type="SAM" id="SignalP"/>
    </source>
</evidence>
<keyword evidence="4" id="KW-1185">Reference proteome</keyword>
<dbReference type="EMBL" id="CAMXCT020000546">
    <property type="protein sequence ID" value="CAL1133624.1"/>
    <property type="molecule type" value="Genomic_DNA"/>
</dbReference>
<sequence>MSSLNRSMYLLLALVCIYPHVTFTGLLSSSPARGALCRRAMDSVFSIVHPNFQGRLSDEAKRARMDELLQKATAKAAEEGYVLSREAEDFHKRKGWSTRQVQQWFDKHQNGLWCRLLFSARKKGNRQMTVITAKVWDQEMEIHLSQADTNTKIVVVKDLTNLKLFCAVAGIGYTKTIPK</sequence>
<gene>
    <name evidence="2" type="ORF">C1SCF055_LOCUS8140</name>
</gene>
<organism evidence="2">
    <name type="scientific">Cladocopium goreaui</name>
    <dbReference type="NCBI Taxonomy" id="2562237"/>
    <lineage>
        <taxon>Eukaryota</taxon>
        <taxon>Sar</taxon>
        <taxon>Alveolata</taxon>
        <taxon>Dinophyceae</taxon>
        <taxon>Suessiales</taxon>
        <taxon>Symbiodiniaceae</taxon>
        <taxon>Cladocopium</taxon>
    </lineage>
</organism>
<feature type="chain" id="PRO_5043269833" evidence="1">
    <location>
        <begin position="25"/>
        <end position="179"/>
    </location>
</feature>
<keyword evidence="1" id="KW-0732">Signal</keyword>
<reference evidence="2" key="1">
    <citation type="submission" date="2022-10" db="EMBL/GenBank/DDBJ databases">
        <authorList>
            <person name="Chen Y."/>
            <person name="Dougan E. K."/>
            <person name="Chan C."/>
            <person name="Rhodes N."/>
            <person name="Thang M."/>
        </authorList>
    </citation>
    <scope>NUCLEOTIDE SEQUENCE</scope>
</reference>
<comment type="caution">
    <text evidence="2">The sequence shown here is derived from an EMBL/GenBank/DDBJ whole genome shotgun (WGS) entry which is preliminary data.</text>
</comment>
<feature type="signal peptide" evidence="1">
    <location>
        <begin position="1"/>
        <end position="24"/>
    </location>
</feature>
<dbReference type="EMBL" id="CAMXCT030000546">
    <property type="protein sequence ID" value="CAL4767561.1"/>
    <property type="molecule type" value="Genomic_DNA"/>
</dbReference>
<proteinExistence type="predicted"/>
<evidence type="ECO:0000313" key="2">
    <source>
        <dbReference type="EMBL" id="CAI3980249.1"/>
    </source>
</evidence>
<protein>
    <submittedName>
        <fullName evidence="2">Uncharacterized protein</fullName>
    </submittedName>
</protein>
<dbReference type="Proteomes" id="UP001152797">
    <property type="component" value="Unassembled WGS sequence"/>
</dbReference>
<dbReference type="OrthoDB" id="415506at2759"/>
<evidence type="ECO:0000313" key="3">
    <source>
        <dbReference type="EMBL" id="CAL4767561.1"/>
    </source>
</evidence>
<accession>A0A9P1BVH8</accession>
<name>A0A9P1BVH8_9DINO</name>
<reference evidence="3 4" key="2">
    <citation type="submission" date="2024-05" db="EMBL/GenBank/DDBJ databases">
        <authorList>
            <person name="Chen Y."/>
            <person name="Shah S."/>
            <person name="Dougan E. K."/>
            <person name="Thang M."/>
            <person name="Chan C."/>
        </authorList>
    </citation>
    <scope>NUCLEOTIDE SEQUENCE [LARGE SCALE GENOMIC DNA]</scope>
</reference>
<dbReference type="AlphaFoldDB" id="A0A9P1BVH8"/>
<dbReference type="EMBL" id="CAMXCT010000546">
    <property type="protein sequence ID" value="CAI3980249.1"/>
    <property type="molecule type" value="Genomic_DNA"/>
</dbReference>
<evidence type="ECO:0000313" key="4">
    <source>
        <dbReference type="Proteomes" id="UP001152797"/>
    </source>
</evidence>